<dbReference type="EMBL" id="JAFLEQ010000005">
    <property type="protein sequence ID" value="MBN9643612.1"/>
    <property type="molecule type" value="Genomic_DNA"/>
</dbReference>
<feature type="transmembrane region" description="Helical" evidence="1">
    <location>
        <begin position="54"/>
        <end position="75"/>
    </location>
</feature>
<reference evidence="2" key="1">
    <citation type="submission" date="2021-03" db="EMBL/GenBank/DDBJ databases">
        <authorList>
            <person name="Sun Q."/>
        </authorList>
    </citation>
    <scope>NUCLEOTIDE SEQUENCE</scope>
    <source>
        <strain evidence="2">CCM 8862</strain>
    </source>
</reference>
<protein>
    <submittedName>
        <fullName evidence="2">Uncharacterized protein</fullName>
    </submittedName>
</protein>
<dbReference type="AlphaFoldDB" id="A0A939IXF2"/>
<dbReference type="RefSeq" id="WP_207118414.1">
    <property type="nucleotide sequence ID" value="NZ_JAFLEQ010000005.1"/>
</dbReference>
<gene>
    <name evidence="2" type="ORF">JZY06_03065</name>
</gene>
<keyword evidence="1" id="KW-0812">Transmembrane</keyword>
<keyword evidence="1" id="KW-1133">Transmembrane helix</keyword>
<sequence length="79" mass="8230">MVAAQAADLVVAAGLVAARGEADGSDNWLIYLLFIVAGFLVGGAWAAWQARNRLWTVITAALAVVACGIALNWLIGEMT</sequence>
<name>A0A939IXF2_9CORY</name>
<comment type="caution">
    <text evidence="2">The sequence shown here is derived from an EMBL/GenBank/DDBJ whole genome shotgun (WGS) entry which is preliminary data.</text>
</comment>
<evidence type="ECO:0000313" key="3">
    <source>
        <dbReference type="Proteomes" id="UP000664332"/>
    </source>
</evidence>
<evidence type="ECO:0000313" key="2">
    <source>
        <dbReference type="EMBL" id="MBN9643612.1"/>
    </source>
</evidence>
<accession>A0A939IXF2</accession>
<organism evidence="2 3">
    <name type="scientific">Corynebacterium mendelii</name>
    <dbReference type="NCBI Taxonomy" id="2765362"/>
    <lineage>
        <taxon>Bacteria</taxon>
        <taxon>Bacillati</taxon>
        <taxon>Actinomycetota</taxon>
        <taxon>Actinomycetes</taxon>
        <taxon>Mycobacteriales</taxon>
        <taxon>Corynebacteriaceae</taxon>
        <taxon>Corynebacterium</taxon>
    </lineage>
</organism>
<evidence type="ECO:0000256" key="1">
    <source>
        <dbReference type="SAM" id="Phobius"/>
    </source>
</evidence>
<feature type="transmembrane region" description="Helical" evidence="1">
    <location>
        <begin position="28"/>
        <end position="47"/>
    </location>
</feature>
<dbReference type="Proteomes" id="UP000664332">
    <property type="component" value="Unassembled WGS sequence"/>
</dbReference>
<keyword evidence="3" id="KW-1185">Reference proteome</keyword>
<proteinExistence type="predicted"/>
<keyword evidence="1" id="KW-0472">Membrane</keyword>